<proteinExistence type="predicted"/>
<feature type="region of interest" description="Disordered" evidence="1">
    <location>
        <begin position="189"/>
        <end position="242"/>
    </location>
</feature>
<evidence type="ECO:0000313" key="3">
    <source>
        <dbReference type="Proteomes" id="UP000794436"/>
    </source>
</evidence>
<reference evidence="2" key="1">
    <citation type="submission" date="2019-03" db="EMBL/GenBank/DDBJ databases">
        <title>Long read genome sequence of the mycoparasitic Pythium oligandrum ATCC 38472 isolated from sugarbeet rhizosphere.</title>
        <authorList>
            <person name="Gaulin E."/>
        </authorList>
    </citation>
    <scope>NUCLEOTIDE SEQUENCE</scope>
    <source>
        <strain evidence="2">ATCC 38472_TT</strain>
    </source>
</reference>
<name>A0A8K1CKW7_PYTOL</name>
<feature type="compositionally biased region" description="Low complexity" evidence="1">
    <location>
        <begin position="223"/>
        <end position="237"/>
    </location>
</feature>
<dbReference type="Proteomes" id="UP000794436">
    <property type="component" value="Unassembled WGS sequence"/>
</dbReference>
<organism evidence="2 3">
    <name type="scientific">Pythium oligandrum</name>
    <name type="common">Mycoparasitic fungus</name>
    <dbReference type="NCBI Taxonomy" id="41045"/>
    <lineage>
        <taxon>Eukaryota</taxon>
        <taxon>Sar</taxon>
        <taxon>Stramenopiles</taxon>
        <taxon>Oomycota</taxon>
        <taxon>Peronosporomycetes</taxon>
        <taxon>Pythiales</taxon>
        <taxon>Pythiaceae</taxon>
        <taxon>Pythium</taxon>
    </lineage>
</organism>
<dbReference type="EMBL" id="SPLM01000037">
    <property type="protein sequence ID" value="TMW65362.1"/>
    <property type="molecule type" value="Genomic_DNA"/>
</dbReference>
<sequence length="438" mass="47368">MHAALRPSCDAAVDEFFRPSFESASEADSHDEFADEMFEDVDLDDTVAPALRVPAALNMDVVHTGVESEEGDAEGLAWSLISPCSEPDSPFSARDASEFDDDDDDENDQHVTGEPECPPEPEPVSPSEAHEVKETTAFVEAMKIEEEGDDDEVASGDTDAEDVRYANSSDDDDEEVEVYSAKHLDFDERKTEVERLDSVTEAEDYDDLEDSSAASQCIDDSSDGGSVSSRTSVVTSSWRKIKSRTYSGPASLKMQLAYEQLRARARSATTHLRHSSASASSSEYVDDGDFSSDDEDCLRRSQIPERQSSFSFPSRLPAVKAVKGVKLPKGVPAFMRFRTSSSATTVSNDSFFGDMYRPSSLHSDDASSTSSSVSSTQQIQELKHMAAAGASRVAGMLNAASTEAARKLRSRTSRQGGPSLSPSNVPTQLLQVTPTASP</sequence>
<accession>A0A8K1CKW7</accession>
<feature type="region of interest" description="Disordered" evidence="1">
    <location>
        <begin position="79"/>
        <end position="177"/>
    </location>
</feature>
<feature type="region of interest" description="Disordered" evidence="1">
    <location>
        <begin position="265"/>
        <end position="309"/>
    </location>
</feature>
<feature type="compositionally biased region" description="Polar residues" evidence="1">
    <location>
        <begin position="413"/>
        <end position="438"/>
    </location>
</feature>
<feature type="compositionally biased region" description="Acidic residues" evidence="1">
    <location>
        <begin position="284"/>
        <end position="296"/>
    </location>
</feature>
<feature type="compositionally biased region" description="Acidic residues" evidence="1">
    <location>
        <begin position="200"/>
        <end position="210"/>
    </location>
</feature>
<comment type="caution">
    <text evidence="2">The sequence shown here is derived from an EMBL/GenBank/DDBJ whole genome shotgun (WGS) entry which is preliminary data.</text>
</comment>
<feature type="compositionally biased region" description="Acidic residues" evidence="1">
    <location>
        <begin position="98"/>
        <end position="107"/>
    </location>
</feature>
<feature type="region of interest" description="Disordered" evidence="1">
    <location>
        <begin position="344"/>
        <end position="383"/>
    </location>
</feature>
<keyword evidence="3" id="KW-1185">Reference proteome</keyword>
<dbReference type="AlphaFoldDB" id="A0A8K1CKW7"/>
<feature type="compositionally biased region" description="Low complexity" evidence="1">
    <location>
        <begin position="366"/>
        <end position="375"/>
    </location>
</feature>
<protein>
    <submittedName>
        <fullName evidence="2">Uncharacterized protein</fullName>
    </submittedName>
</protein>
<feature type="region of interest" description="Disordered" evidence="1">
    <location>
        <begin position="399"/>
        <end position="438"/>
    </location>
</feature>
<feature type="compositionally biased region" description="Acidic residues" evidence="1">
    <location>
        <begin position="146"/>
        <end position="160"/>
    </location>
</feature>
<gene>
    <name evidence="2" type="ORF">Poli38472_008004</name>
</gene>
<evidence type="ECO:0000256" key="1">
    <source>
        <dbReference type="SAM" id="MobiDB-lite"/>
    </source>
</evidence>
<evidence type="ECO:0000313" key="2">
    <source>
        <dbReference type="EMBL" id="TMW65362.1"/>
    </source>
</evidence>
<feature type="compositionally biased region" description="Basic and acidic residues" evidence="1">
    <location>
        <begin position="189"/>
        <end position="198"/>
    </location>
</feature>